<dbReference type="PANTHER" id="PTHR30600:SF10">
    <property type="entry name" value="BLL6722 PROTEIN"/>
    <property type="match status" value="1"/>
</dbReference>
<evidence type="ECO:0000256" key="3">
    <source>
        <dbReference type="ARBA" id="ARBA00022723"/>
    </source>
</evidence>
<keyword evidence="6 7" id="KW-0408">Iron</keyword>
<evidence type="ECO:0000256" key="6">
    <source>
        <dbReference type="ARBA" id="ARBA00023004"/>
    </source>
</evidence>
<keyword evidence="2 7" id="KW-0349">Heme</keyword>
<dbReference type="AlphaFoldDB" id="A0A1Y5RDP6"/>
<dbReference type="InterPro" id="IPR036909">
    <property type="entry name" value="Cyt_c-like_dom_sf"/>
</dbReference>
<comment type="subcellular location">
    <subcellularLocation>
        <location evidence="1">Cell envelope</location>
    </subcellularLocation>
</comment>
<dbReference type="GO" id="GO:0004130">
    <property type="term" value="F:cytochrome-c peroxidase activity"/>
    <property type="evidence" value="ECO:0007669"/>
    <property type="project" value="UniProtKB-EC"/>
</dbReference>
<dbReference type="Pfam" id="PF03150">
    <property type="entry name" value="CCP_MauG"/>
    <property type="match status" value="1"/>
</dbReference>
<dbReference type="InterPro" id="IPR004852">
    <property type="entry name" value="Di-haem_cyt_c_peroxidsae"/>
</dbReference>
<keyword evidence="4 8" id="KW-0732">Signal</keyword>
<name>A0A1Y5RDP6_9RHOB</name>
<evidence type="ECO:0000313" key="10">
    <source>
        <dbReference type="EMBL" id="SLN15015.1"/>
    </source>
</evidence>
<dbReference type="STRING" id="658057.SAMN04488032_101369"/>
<evidence type="ECO:0000256" key="2">
    <source>
        <dbReference type="ARBA" id="ARBA00022617"/>
    </source>
</evidence>
<proteinExistence type="predicted"/>
<dbReference type="OrthoDB" id="9805202at2"/>
<dbReference type="Proteomes" id="UP000193307">
    <property type="component" value="Unassembled WGS sequence"/>
</dbReference>
<dbReference type="GO" id="GO:0020037">
    <property type="term" value="F:heme binding"/>
    <property type="evidence" value="ECO:0007669"/>
    <property type="project" value="InterPro"/>
</dbReference>
<feature type="domain" description="Cytochrome c" evidence="9">
    <location>
        <begin position="263"/>
        <end position="424"/>
    </location>
</feature>
<dbReference type="GO" id="GO:0046872">
    <property type="term" value="F:metal ion binding"/>
    <property type="evidence" value="ECO:0007669"/>
    <property type="project" value="UniProtKB-KW"/>
</dbReference>
<dbReference type="GO" id="GO:0009055">
    <property type="term" value="F:electron transfer activity"/>
    <property type="evidence" value="ECO:0007669"/>
    <property type="project" value="InterPro"/>
</dbReference>
<keyword evidence="3 7" id="KW-0479">Metal-binding</keyword>
<keyword evidence="5 10" id="KW-0560">Oxidoreductase</keyword>
<dbReference type="InterPro" id="IPR051395">
    <property type="entry name" value="Cytochrome_c_Peroxidase/MauG"/>
</dbReference>
<keyword evidence="11" id="KW-1185">Reference proteome</keyword>
<sequence length="452" mass="48203">MKLTLASHMKIPSAALLFTTSLMPALAQDLPSPVTDQSYVAVDLLEAQLGQLLFYDPILSGNRDVACVTCHHPKLGTSDGVSLSLGDGGIGMGPSRHVDPNNVPEERIPRNATGLFNLGAKEFTTLFHDGRLEADSNQPNGIRTPMGSDMLDGFVSVLSAQTMFPVLSRDEMAGSHRENDIARNVRQGIITGKGGAWDLLARRVADIPEYADGFVALFPHINTPDDIAFTDISNAIAAFVSYEWRSDTAPFDAVLRGTDTLDAQAQTGLDLFYGKGACATCHSGPFLTDHAFHAMAAPQIGPGKSATFEDHTRDDGRFRVTGREQDRYAFRTPSLRNVALTGPYGHAGAHRDLAQFVADHSDPAQSLAHYDRTQAIVPDFESDDFKVLDDPEQVAAIAAAVTSPPASLSADDVAAIVAFLHSLTDPISITGRLGSPVSVPSGLAVPTVDTVD</sequence>
<dbReference type="InterPro" id="IPR009056">
    <property type="entry name" value="Cyt_c-like_dom"/>
</dbReference>
<dbReference type="SUPFAM" id="SSF46626">
    <property type="entry name" value="Cytochrome c"/>
    <property type="match status" value="2"/>
</dbReference>
<evidence type="ECO:0000256" key="5">
    <source>
        <dbReference type="ARBA" id="ARBA00023002"/>
    </source>
</evidence>
<feature type="chain" id="PRO_5011012054" evidence="8">
    <location>
        <begin position="28"/>
        <end position="452"/>
    </location>
</feature>
<evidence type="ECO:0000256" key="7">
    <source>
        <dbReference type="PROSITE-ProRule" id="PRU00433"/>
    </source>
</evidence>
<organism evidence="10 11">
    <name type="scientific">Pacificibacter marinus</name>
    <dbReference type="NCBI Taxonomy" id="658057"/>
    <lineage>
        <taxon>Bacteria</taxon>
        <taxon>Pseudomonadati</taxon>
        <taxon>Pseudomonadota</taxon>
        <taxon>Alphaproteobacteria</taxon>
        <taxon>Rhodobacterales</taxon>
        <taxon>Roseobacteraceae</taxon>
        <taxon>Pacificibacter</taxon>
    </lineage>
</organism>
<gene>
    <name evidence="10" type="primary">ccpA_1</name>
    <name evidence="10" type="ORF">PAM7971_00278</name>
</gene>
<evidence type="ECO:0000259" key="9">
    <source>
        <dbReference type="PROSITE" id="PS51007"/>
    </source>
</evidence>
<dbReference type="EMBL" id="FWFW01000001">
    <property type="protein sequence ID" value="SLN15015.1"/>
    <property type="molecule type" value="Genomic_DNA"/>
</dbReference>
<reference evidence="10 11" key="1">
    <citation type="submission" date="2017-03" db="EMBL/GenBank/DDBJ databases">
        <authorList>
            <person name="Afonso C.L."/>
            <person name="Miller P.J."/>
            <person name="Scott M.A."/>
            <person name="Spackman E."/>
            <person name="Goraichik I."/>
            <person name="Dimitrov K.M."/>
            <person name="Suarez D.L."/>
            <person name="Swayne D.E."/>
        </authorList>
    </citation>
    <scope>NUCLEOTIDE SEQUENCE [LARGE SCALE GENOMIC DNA]</scope>
    <source>
        <strain evidence="10 11">CECT 7971</strain>
    </source>
</reference>
<evidence type="ECO:0000256" key="1">
    <source>
        <dbReference type="ARBA" id="ARBA00004196"/>
    </source>
</evidence>
<dbReference type="PROSITE" id="PS51007">
    <property type="entry name" value="CYTC"/>
    <property type="match status" value="1"/>
</dbReference>
<dbReference type="PANTHER" id="PTHR30600">
    <property type="entry name" value="CYTOCHROME C PEROXIDASE-RELATED"/>
    <property type="match status" value="1"/>
</dbReference>
<keyword evidence="10" id="KW-0575">Peroxidase</keyword>
<evidence type="ECO:0000256" key="8">
    <source>
        <dbReference type="SAM" id="SignalP"/>
    </source>
</evidence>
<evidence type="ECO:0000256" key="4">
    <source>
        <dbReference type="ARBA" id="ARBA00022729"/>
    </source>
</evidence>
<accession>A0A1Y5RDP6</accession>
<dbReference type="GO" id="GO:0030313">
    <property type="term" value="C:cell envelope"/>
    <property type="evidence" value="ECO:0007669"/>
    <property type="project" value="UniProtKB-SubCell"/>
</dbReference>
<evidence type="ECO:0000313" key="11">
    <source>
        <dbReference type="Proteomes" id="UP000193307"/>
    </source>
</evidence>
<dbReference type="EC" id="1.11.1.5" evidence="10"/>
<protein>
    <submittedName>
        <fullName evidence="10">Cytochrome c551 peroxidase</fullName>
        <ecNumber evidence="10">1.11.1.5</ecNumber>
    </submittedName>
</protein>
<dbReference type="Gene3D" id="1.10.760.10">
    <property type="entry name" value="Cytochrome c-like domain"/>
    <property type="match status" value="2"/>
</dbReference>
<feature type="signal peptide" evidence="8">
    <location>
        <begin position="1"/>
        <end position="27"/>
    </location>
</feature>